<dbReference type="Proteomes" id="UP000886852">
    <property type="component" value="Unassembled WGS sequence"/>
</dbReference>
<dbReference type="Pfam" id="PF00106">
    <property type="entry name" value="adh_short"/>
    <property type="match status" value="1"/>
</dbReference>
<reference evidence="4" key="1">
    <citation type="submission" date="2020-10" db="EMBL/GenBank/DDBJ databases">
        <authorList>
            <person name="Gilroy R."/>
        </authorList>
    </citation>
    <scope>NUCLEOTIDE SEQUENCE</scope>
    <source>
        <strain evidence="4">ChiHjej12B11-7776</strain>
    </source>
</reference>
<evidence type="ECO:0000256" key="2">
    <source>
        <dbReference type="ARBA" id="ARBA00023002"/>
    </source>
</evidence>
<comment type="similarity">
    <text evidence="1 3">Belongs to the short-chain dehydrogenases/reductases (SDR) family.</text>
</comment>
<dbReference type="AlphaFoldDB" id="A0A9D1MWD9"/>
<dbReference type="InterPro" id="IPR036291">
    <property type="entry name" value="NAD(P)-bd_dom_sf"/>
</dbReference>
<dbReference type="EMBL" id="DVOC01000010">
    <property type="protein sequence ID" value="HIU90454.1"/>
    <property type="molecule type" value="Genomic_DNA"/>
</dbReference>
<dbReference type="GO" id="GO:0016491">
    <property type="term" value="F:oxidoreductase activity"/>
    <property type="evidence" value="ECO:0007669"/>
    <property type="project" value="UniProtKB-KW"/>
</dbReference>
<dbReference type="PANTHER" id="PTHR44196:SF1">
    <property type="entry name" value="DEHYDROGENASE_REDUCTASE SDR FAMILY MEMBER 7B"/>
    <property type="match status" value="1"/>
</dbReference>
<dbReference type="InterPro" id="IPR020904">
    <property type="entry name" value="Sc_DH/Rdtase_CS"/>
</dbReference>
<dbReference type="PANTHER" id="PTHR44196">
    <property type="entry name" value="DEHYDROGENASE/REDUCTASE SDR FAMILY MEMBER 7B"/>
    <property type="match status" value="1"/>
</dbReference>
<protein>
    <submittedName>
        <fullName evidence="4">SDR family NAD(P)-dependent oxidoreductase</fullName>
    </submittedName>
</protein>
<organism evidence="4 5">
    <name type="scientific">Candidatus Fimimonas merdipullorum</name>
    <dbReference type="NCBI Taxonomy" id="2840822"/>
    <lineage>
        <taxon>Bacteria</taxon>
        <taxon>Pseudomonadati</taxon>
        <taxon>Myxococcota</taxon>
        <taxon>Myxococcia</taxon>
        <taxon>Myxococcales</taxon>
        <taxon>Cystobacterineae</taxon>
        <taxon>Myxococcaceae</taxon>
        <taxon>Myxococcaceae incertae sedis</taxon>
        <taxon>Candidatus Fimimonas</taxon>
    </lineage>
</organism>
<name>A0A9D1MWD9_9BACT</name>
<sequence length="253" mass="27363">MKLSGTALITGASSGIGKAIALSLQKEGVKIVDVSLHTEQLGYFRSVCADITEDVAVQKIADGIEKLDYLFCNAGIGVGGSVEHCSPADVERLFAVNLVAQIKLTIALLPKIKDGGKIFFTGSLASVIPLPYQACYSASKAAIENFARALRTELKYRKIAVCTVMPGDVSTGFTDARMKNANVSEAEKHGIEKMERAERHGKSPQSIAKVFVRLAKKKNPPLRVSVGEGKLISFLVRILPLRLLNYLVEKLYV</sequence>
<evidence type="ECO:0000256" key="1">
    <source>
        <dbReference type="ARBA" id="ARBA00006484"/>
    </source>
</evidence>
<dbReference type="SUPFAM" id="SSF51735">
    <property type="entry name" value="NAD(P)-binding Rossmann-fold domains"/>
    <property type="match status" value="1"/>
</dbReference>
<evidence type="ECO:0000313" key="5">
    <source>
        <dbReference type="Proteomes" id="UP000886852"/>
    </source>
</evidence>
<comment type="caution">
    <text evidence="4">The sequence shown here is derived from an EMBL/GenBank/DDBJ whole genome shotgun (WGS) entry which is preliminary data.</text>
</comment>
<keyword evidence="2" id="KW-0560">Oxidoreductase</keyword>
<dbReference type="Gene3D" id="3.40.50.720">
    <property type="entry name" value="NAD(P)-binding Rossmann-like Domain"/>
    <property type="match status" value="1"/>
</dbReference>
<dbReference type="PRINTS" id="PR00081">
    <property type="entry name" value="GDHRDH"/>
</dbReference>
<dbReference type="PROSITE" id="PS00061">
    <property type="entry name" value="ADH_SHORT"/>
    <property type="match status" value="1"/>
</dbReference>
<evidence type="ECO:0000313" key="4">
    <source>
        <dbReference type="EMBL" id="HIU90454.1"/>
    </source>
</evidence>
<gene>
    <name evidence="4" type="ORF">IAC72_00365</name>
</gene>
<evidence type="ECO:0000256" key="3">
    <source>
        <dbReference type="RuleBase" id="RU000363"/>
    </source>
</evidence>
<dbReference type="PRINTS" id="PR00080">
    <property type="entry name" value="SDRFAMILY"/>
</dbReference>
<dbReference type="GO" id="GO:0016020">
    <property type="term" value="C:membrane"/>
    <property type="evidence" value="ECO:0007669"/>
    <property type="project" value="TreeGrafter"/>
</dbReference>
<proteinExistence type="inferred from homology"/>
<accession>A0A9D1MWD9</accession>
<dbReference type="InterPro" id="IPR002347">
    <property type="entry name" value="SDR_fam"/>
</dbReference>
<reference evidence="4" key="2">
    <citation type="journal article" date="2021" name="PeerJ">
        <title>Extensive microbial diversity within the chicken gut microbiome revealed by metagenomics and culture.</title>
        <authorList>
            <person name="Gilroy R."/>
            <person name="Ravi A."/>
            <person name="Getino M."/>
            <person name="Pursley I."/>
            <person name="Horton D.L."/>
            <person name="Alikhan N.F."/>
            <person name="Baker D."/>
            <person name="Gharbi K."/>
            <person name="Hall N."/>
            <person name="Watson M."/>
            <person name="Adriaenssens E.M."/>
            <person name="Foster-Nyarko E."/>
            <person name="Jarju S."/>
            <person name="Secka A."/>
            <person name="Antonio M."/>
            <person name="Oren A."/>
            <person name="Chaudhuri R.R."/>
            <person name="La Ragione R."/>
            <person name="Hildebrand F."/>
            <person name="Pallen M.J."/>
        </authorList>
    </citation>
    <scope>NUCLEOTIDE SEQUENCE</scope>
    <source>
        <strain evidence="4">ChiHjej12B11-7776</strain>
    </source>
</reference>